<dbReference type="Pfam" id="PF01258">
    <property type="entry name" value="zf-dskA_traR"/>
    <property type="match status" value="1"/>
</dbReference>
<dbReference type="PANTHER" id="PTHR39418">
    <property type="entry name" value="DEHYDROGENASE-RELATED"/>
    <property type="match status" value="1"/>
</dbReference>
<organism evidence="6 7">
    <name type="scientific">Candidatus Ozemobacter sibiricus</name>
    <dbReference type="NCBI Taxonomy" id="2268124"/>
    <lineage>
        <taxon>Bacteria</taxon>
        <taxon>Candidatus Ozemobacteria</taxon>
        <taxon>Candidatus Ozemobacterales</taxon>
        <taxon>Candidatus Ozemobacteraceae</taxon>
        <taxon>Candidatus Ozemobacter</taxon>
    </lineage>
</organism>
<dbReference type="Pfam" id="PF02663">
    <property type="entry name" value="FmdE"/>
    <property type="match status" value="1"/>
</dbReference>
<protein>
    <submittedName>
        <fullName evidence="6">Formylmethanofuran dehydrogenase subunit E</fullName>
    </submittedName>
</protein>
<dbReference type="SUPFAM" id="SSF57716">
    <property type="entry name" value="Glucocorticoid receptor-like (DNA-binding domain)"/>
    <property type="match status" value="1"/>
</dbReference>
<evidence type="ECO:0000256" key="2">
    <source>
        <dbReference type="ARBA" id="ARBA00022771"/>
    </source>
</evidence>
<name>A0A367ZQJ5_9BACT</name>
<accession>A0A367ZQJ5</accession>
<dbReference type="InterPro" id="IPR003814">
    <property type="entry name" value="FmdEsu_dom"/>
</dbReference>
<evidence type="ECO:0000256" key="3">
    <source>
        <dbReference type="ARBA" id="ARBA00022833"/>
    </source>
</evidence>
<dbReference type="GO" id="GO:0008270">
    <property type="term" value="F:zinc ion binding"/>
    <property type="evidence" value="ECO:0007669"/>
    <property type="project" value="UniProtKB-KW"/>
</dbReference>
<dbReference type="PANTHER" id="PTHR39418:SF1">
    <property type="entry name" value="DEHYDROGENASE"/>
    <property type="match status" value="1"/>
</dbReference>
<dbReference type="SUPFAM" id="SSF143555">
    <property type="entry name" value="FwdE-like"/>
    <property type="match status" value="1"/>
</dbReference>
<keyword evidence="2" id="KW-0863">Zinc-finger</keyword>
<dbReference type="EMBL" id="QOQW01000006">
    <property type="protein sequence ID" value="RCK80383.1"/>
    <property type="molecule type" value="Genomic_DNA"/>
</dbReference>
<dbReference type="InterPro" id="IPR053194">
    <property type="entry name" value="tRNA_methyltr_O"/>
</dbReference>
<dbReference type="InterPro" id="IPR000962">
    <property type="entry name" value="Znf_DskA_TraR"/>
</dbReference>
<evidence type="ECO:0000313" key="7">
    <source>
        <dbReference type="Proteomes" id="UP000252355"/>
    </source>
</evidence>
<evidence type="ECO:0000259" key="4">
    <source>
        <dbReference type="Pfam" id="PF01258"/>
    </source>
</evidence>
<comment type="caution">
    <text evidence="6">The sequence shown here is derived from an EMBL/GenBank/DDBJ whole genome shotgun (WGS) entry which is preliminary data.</text>
</comment>
<keyword evidence="3" id="KW-0862">Zinc</keyword>
<reference evidence="6 7" key="1">
    <citation type="submission" date="2018-05" db="EMBL/GenBank/DDBJ databases">
        <title>A metagenomic window into the 2 km-deep terrestrial subsurface aquifer revealed taxonomically and functionally diverse microbial community comprising novel uncultured bacterial lineages.</title>
        <authorList>
            <person name="Kadnikov V.V."/>
            <person name="Mardanov A.V."/>
            <person name="Beletsky A.V."/>
            <person name="Banks D."/>
            <person name="Pimenov N.V."/>
            <person name="Frank Y.A."/>
            <person name="Karnachuk O.V."/>
            <person name="Ravin N.V."/>
        </authorList>
    </citation>
    <scope>NUCLEOTIDE SEQUENCE [LARGE SCALE GENOMIC DNA]</scope>
    <source>
        <strain evidence="6">BY5</strain>
    </source>
</reference>
<feature type="domain" description="Formylmethanofuran dehydrogenase subunit E" evidence="5">
    <location>
        <begin position="25"/>
        <end position="121"/>
    </location>
</feature>
<dbReference type="Proteomes" id="UP000252355">
    <property type="component" value="Unassembled WGS sequence"/>
</dbReference>
<proteinExistence type="predicted"/>
<evidence type="ECO:0000313" key="6">
    <source>
        <dbReference type="EMBL" id="RCK80383.1"/>
    </source>
</evidence>
<evidence type="ECO:0000259" key="5">
    <source>
        <dbReference type="Pfam" id="PF02663"/>
    </source>
</evidence>
<dbReference type="Gene3D" id="3.30.1330.130">
    <property type="match status" value="1"/>
</dbReference>
<keyword evidence="1" id="KW-0479">Metal-binding</keyword>
<evidence type="ECO:0000256" key="1">
    <source>
        <dbReference type="ARBA" id="ARBA00022723"/>
    </source>
</evidence>
<sequence length="211" mass="23307">MSEPNGTPHLDLATYRERLREAELFHGHLCAGMYTGVKMAMYAQHLLGLPAFPDRDLIVVAEIDRCLTDAVMSVTGCRVGRRTMKIRDWGRFAASFVRLPEGKGVRLAQRDGTYSQIAARLEEAGLDLHDRDQAAPVFLAFPLEAHFAIQPVTLTFAPEDLPGKPMIKVNCTSCGETVMDGRHLLVDGRPWCRPCHQAQASPQAAGQPRIS</sequence>
<dbReference type="AlphaFoldDB" id="A0A367ZQJ5"/>
<gene>
    <name evidence="6" type="ORF">OZSIB_3129</name>
</gene>
<feature type="domain" description="Zinc finger DksA/TraR C4-type" evidence="4">
    <location>
        <begin position="171"/>
        <end position="197"/>
    </location>
</feature>